<name>A0A7X7R8B7_9RHOO</name>
<feature type="signal peptide" evidence="1">
    <location>
        <begin position="1"/>
        <end position="30"/>
    </location>
</feature>
<evidence type="ECO:0000313" key="3">
    <source>
        <dbReference type="Proteomes" id="UP000536534"/>
    </source>
</evidence>
<sequence>MIACRKLPRLALSLALMALLDLPVAQRAIAANAERQGGQIALPAGAASFELADEVRIGARPTRIRLFRVAQPLGTVQAHFREALGTARIETEHEGWRLLASQDGAHLIGVRLRATDRHHTEGSVAVTEFGGAPSRPLEIVLPAASRLSGDVETTDRGRSARTLVWHNRHSIALNVGHLLRQLKRRGYRPEREIAIAGGRSVWFGGDGRDALALVTGRAGETVVVLQLVRYRGEAG</sequence>
<dbReference type="AlphaFoldDB" id="A0A7X7R8B7"/>
<organism evidence="2 3">
    <name type="scientific">Thauera phenolivorans</name>
    <dbReference type="NCBI Taxonomy" id="1792543"/>
    <lineage>
        <taxon>Bacteria</taxon>
        <taxon>Pseudomonadati</taxon>
        <taxon>Pseudomonadota</taxon>
        <taxon>Betaproteobacteria</taxon>
        <taxon>Rhodocyclales</taxon>
        <taxon>Zoogloeaceae</taxon>
        <taxon>Thauera</taxon>
    </lineage>
</organism>
<feature type="chain" id="PRO_5031369672" evidence="1">
    <location>
        <begin position="31"/>
        <end position="235"/>
    </location>
</feature>
<evidence type="ECO:0000256" key="1">
    <source>
        <dbReference type="SAM" id="SignalP"/>
    </source>
</evidence>
<dbReference type="EMBL" id="JAAYYV010000316">
    <property type="protein sequence ID" value="NLF55045.1"/>
    <property type="molecule type" value="Genomic_DNA"/>
</dbReference>
<dbReference type="OrthoDB" id="8527809at2"/>
<accession>A0A7X7R8B7</accession>
<reference evidence="2 3" key="1">
    <citation type="journal article" date="2020" name="Biotechnol. Biofuels">
        <title>New insights from the biogas microbiome by comprehensive genome-resolved metagenomics of nearly 1600 species originating from multiple anaerobic digesters.</title>
        <authorList>
            <person name="Campanaro S."/>
            <person name="Treu L."/>
            <person name="Rodriguez-R L.M."/>
            <person name="Kovalovszki A."/>
            <person name="Ziels R.M."/>
            <person name="Maus I."/>
            <person name="Zhu X."/>
            <person name="Kougias P.G."/>
            <person name="Basile A."/>
            <person name="Luo G."/>
            <person name="Schluter A."/>
            <person name="Konstantinidis K.T."/>
            <person name="Angelidaki I."/>
        </authorList>
    </citation>
    <scope>NUCLEOTIDE SEQUENCE [LARGE SCALE GENOMIC DNA]</scope>
    <source>
        <strain evidence="2">AS06rmzACSIP_256</strain>
    </source>
</reference>
<gene>
    <name evidence="2" type="ORF">GX576_11740</name>
</gene>
<dbReference type="RefSeq" id="WP_068805853.1">
    <property type="nucleotide sequence ID" value="NZ_MBFM01000002.1"/>
</dbReference>
<dbReference type="Proteomes" id="UP000536534">
    <property type="component" value="Unassembled WGS sequence"/>
</dbReference>
<evidence type="ECO:0000313" key="2">
    <source>
        <dbReference type="EMBL" id="NLF55045.1"/>
    </source>
</evidence>
<comment type="caution">
    <text evidence="2">The sequence shown here is derived from an EMBL/GenBank/DDBJ whole genome shotgun (WGS) entry which is preliminary data.</text>
</comment>
<proteinExistence type="predicted"/>
<protein>
    <submittedName>
        <fullName evidence="2">Uncharacterized protein</fullName>
    </submittedName>
</protein>
<keyword evidence="1" id="KW-0732">Signal</keyword>